<reference evidence="1 2" key="1">
    <citation type="submission" date="2019-03" db="EMBL/GenBank/DDBJ databases">
        <title>Genomic Encyclopedia of Type Strains, Phase IV (KMG-IV): sequencing the most valuable type-strain genomes for metagenomic binning, comparative biology and taxonomic classification.</title>
        <authorList>
            <person name="Goeker M."/>
        </authorList>
    </citation>
    <scope>NUCLEOTIDE SEQUENCE [LARGE SCALE GENOMIC DNA]</scope>
    <source>
        <strain evidence="1 2">DSM 100055</strain>
    </source>
</reference>
<dbReference type="AlphaFoldDB" id="A0AA46I717"/>
<dbReference type="RefSeq" id="WP_134111880.1">
    <property type="nucleotide sequence ID" value="NZ_SOBG01000001.1"/>
</dbReference>
<evidence type="ECO:0000313" key="1">
    <source>
        <dbReference type="EMBL" id="TDT72323.1"/>
    </source>
</evidence>
<evidence type="ECO:0008006" key="3">
    <source>
        <dbReference type="Google" id="ProtNLM"/>
    </source>
</evidence>
<organism evidence="1 2">
    <name type="scientific">Hypnocyclicus thermotrophus</name>
    <dbReference type="NCBI Taxonomy" id="1627895"/>
    <lineage>
        <taxon>Bacteria</taxon>
        <taxon>Fusobacteriati</taxon>
        <taxon>Fusobacteriota</taxon>
        <taxon>Fusobacteriia</taxon>
        <taxon>Fusobacteriales</taxon>
        <taxon>Fusobacteriaceae</taxon>
        <taxon>Hypnocyclicus</taxon>
    </lineage>
</organism>
<evidence type="ECO:0000313" key="2">
    <source>
        <dbReference type="Proteomes" id="UP000294678"/>
    </source>
</evidence>
<proteinExistence type="predicted"/>
<gene>
    <name evidence="1" type="ORF">EV215_0123</name>
</gene>
<keyword evidence="2" id="KW-1185">Reference proteome</keyword>
<dbReference type="Proteomes" id="UP000294678">
    <property type="component" value="Unassembled WGS sequence"/>
</dbReference>
<name>A0AA46I717_9FUSO</name>
<accession>A0AA46I717</accession>
<dbReference type="EMBL" id="SOBG01000001">
    <property type="protein sequence ID" value="TDT72323.1"/>
    <property type="molecule type" value="Genomic_DNA"/>
</dbReference>
<protein>
    <recommendedName>
        <fullName evidence="3">Lipoprotein</fullName>
    </recommendedName>
</protein>
<dbReference type="PROSITE" id="PS51257">
    <property type="entry name" value="PROKAR_LIPOPROTEIN"/>
    <property type="match status" value="1"/>
</dbReference>
<sequence>MIIKKIYNNLLKKYFLKIILITTLLVLASCEKEKIYITKLIPDDSVSVRFRPDPNATKIGSGGLIQIYLSGGGYSNALILPTQEIQLEKDTLYNLSWSYDNGSGGTGGALGTFILSFYNDTEFVIIYLGDDNNEINPQPY</sequence>
<comment type="caution">
    <text evidence="1">The sequence shown here is derived from an EMBL/GenBank/DDBJ whole genome shotgun (WGS) entry which is preliminary data.</text>
</comment>